<sequence length="302" mass="33816">MTSPLPTPTDKKQSKKQKNQPTDTRPEPAQKEKKRKNKHHEDVNTTELEPKSTEPVQVTDEDVERREKRQKKDEPETHTSAEQQTVETQGALSKKPKREKRPKKPKDKSKVRKEEAPNPKDKIQIADVPIPHTNPLTDGSLSDPVQRGLAYAYQYAQHISLVSESERAAKQPWKFNKARQNWILRNAVDPTSIPDPYLPITLIYIESIQGGARNELKKTCKSIKKQAKASKTPSSEDPSGPKPEVDQSPETPTESVKKVTFAAGATEPTATESGIPAPSKVKVKRAKTILKVLKGEIRPQDV</sequence>
<reference evidence="3 4" key="1">
    <citation type="submission" date="2014-11" db="EMBL/GenBank/DDBJ databases">
        <authorList>
            <person name="Wibberg Daniel"/>
        </authorList>
    </citation>
    <scope>NUCLEOTIDE SEQUENCE [LARGE SCALE GENOMIC DNA]</scope>
    <source>
        <strain evidence="3">Rhizoctonia solani AG1-IB 7/3/14</strain>
    </source>
</reference>
<proteinExistence type="predicted"/>
<dbReference type="EMBL" id="LN679102">
    <property type="protein sequence ID" value="CEL57768.1"/>
    <property type="molecule type" value="Genomic_DNA"/>
</dbReference>
<evidence type="ECO:0000259" key="2">
    <source>
        <dbReference type="Pfam" id="PF10180"/>
    </source>
</evidence>
<gene>
    <name evidence="3" type="ORF">RSOLAG1IB_02512</name>
</gene>
<feature type="region of interest" description="Disordered" evidence="1">
    <location>
        <begin position="1"/>
        <end position="122"/>
    </location>
</feature>
<feature type="compositionally biased region" description="Basic and acidic residues" evidence="1">
    <location>
        <begin position="112"/>
        <end position="122"/>
    </location>
</feature>
<dbReference type="Proteomes" id="UP000059188">
    <property type="component" value="Unassembled WGS sequence"/>
</dbReference>
<evidence type="ECO:0000313" key="4">
    <source>
        <dbReference type="Proteomes" id="UP000059188"/>
    </source>
</evidence>
<dbReference type="AlphaFoldDB" id="A0A0B7FNH5"/>
<name>A0A0B7FNH5_THACB</name>
<evidence type="ECO:0000256" key="1">
    <source>
        <dbReference type="SAM" id="MobiDB-lite"/>
    </source>
</evidence>
<feature type="domain" description="WKF" evidence="2">
    <location>
        <begin position="169"/>
        <end position="223"/>
    </location>
</feature>
<dbReference type="OrthoDB" id="10261563at2759"/>
<keyword evidence="4" id="KW-1185">Reference proteome</keyword>
<dbReference type="Pfam" id="PF10180">
    <property type="entry name" value="WKF"/>
    <property type="match status" value="1"/>
</dbReference>
<feature type="region of interest" description="Disordered" evidence="1">
    <location>
        <begin position="223"/>
        <end position="280"/>
    </location>
</feature>
<dbReference type="PANTHER" id="PTHR22306">
    <property type="entry name" value="CHROMOSOME 7 OPEN READING FRAME 50"/>
    <property type="match status" value="1"/>
</dbReference>
<dbReference type="STRING" id="1108050.A0A0B7FNH5"/>
<feature type="compositionally biased region" description="Basic and acidic residues" evidence="1">
    <location>
        <begin position="63"/>
        <end position="79"/>
    </location>
</feature>
<protein>
    <recommendedName>
        <fullName evidence="2">WKF domain-containing protein</fullName>
    </recommendedName>
</protein>
<feature type="compositionally biased region" description="Basic residues" evidence="1">
    <location>
        <begin position="94"/>
        <end position="111"/>
    </location>
</feature>
<feature type="compositionally biased region" description="Basic and acidic residues" evidence="1">
    <location>
        <begin position="39"/>
        <end position="52"/>
    </location>
</feature>
<dbReference type="PANTHER" id="PTHR22306:SF2">
    <property type="entry name" value="CHROMOSOME 7 OPEN READING FRAME 50"/>
    <property type="match status" value="1"/>
</dbReference>
<accession>A0A0B7FNH5</accession>
<evidence type="ECO:0000313" key="3">
    <source>
        <dbReference type="EMBL" id="CEL57768.1"/>
    </source>
</evidence>
<dbReference type="InterPro" id="IPR019327">
    <property type="entry name" value="WKF"/>
</dbReference>
<organism evidence="3 4">
    <name type="scientific">Thanatephorus cucumeris (strain AG1-IB / isolate 7/3/14)</name>
    <name type="common">Lettuce bottom rot fungus</name>
    <name type="synonym">Rhizoctonia solani</name>
    <dbReference type="NCBI Taxonomy" id="1108050"/>
    <lineage>
        <taxon>Eukaryota</taxon>
        <taxon>Fungi</taxon>
        <taxon>Dikarya</taxon>
        <taxon>Basidiomycota</taxon>
        <taxon>Agaricomycotina</taxon>
        <taxon>Agaricomycetes</taxon>
        <taxon>Cantharellales</taxon>
        <taxon>Ceratobasidiaceae</taxon>
        <taxon>Rhizoctonia</taxon>
        <taxon>Rhizoctonia solani AG-1</taxon>
    </lineage>
</organism>
<feature type="compositionally biased region" description="Polar residues" evidence="1">
    <location>
        <begin position="80"/>
        <end position="91"/>
    </location>
</feature>